<reference evidence="1" key="1">
    <citation type="submission" date="2020-05" db="EMBL/GenBank/DDBJ databases">
        <title>Large-scale comparative analyses of tick genomes elucidate their genetic diversity and vector capacities.</title>
        <authorList>
            <person name="Jia N."/>
            <person name="Wang J."/>
            <person name="Shi W."/>
            <person name="Du L."/>
            <person name="Sun Y."/>
            <person name="Zhan W."/>
            <person name="Jiang J."/>
            <person name="Wang Q."/>
            <person name="Zhang B."/>
            <person name="Ji P."/>
            <person name="Sakyi L.B."/>
            <person name="Cui X."/>
            <person name="Yuan T."/>
            <person name="Jiang B."/>
            <person name="Yang W."/>
            <person name="Lam T.T.-Y."/>
            <person name="Chang Q."/>
            <person name="Ding S."/>
            <person name="Wang X."/>
            <person name="Zhu J."/>
            <person name="Ruan X."/>
            <person name="Zhao L."/>
            <person name="Wei J."/>
            <person name="Que T."/>
            <person name="Du C."/>
            <person name="Cheng J."/>
            <person name="Dai P."/>
            <person name="Han X."/>
            <person name="Huang E."/>
            <person name="Gao Y."/>
            <person name="Liu J."/>
            <person name="Shao H."/>
            <person name="Ye R."/>
            <person name="Li L."/>
            <person name="Wei W."/>
            <person name="Wang X."/>
            <person name="Wang C."/>
            <person name="Yang T."/>
            <person name="Huo Q."/>
            <person name="Li W."/>
            <person name="Guo W."/>
            <person name="Chen H."/>
            <person name="Zhou L."/>
            <person name="Ni X."/>
            <person name="Tian J."/>
            <person name="Zhou Y."/>
            <person name="Sheng Y."/>
            <person name="Liu T."/>
            <person name="Pan Y."/>
            <person name="Xia L."/>
            <person name="Li J."/>
            <person name="Zhao F."/>
            <person name="Cao W."/>
        </authorList>
    </citation>
    <scope>NUCLEOTIDE SEQUENCE</scope>
    <source>
        <strain evidence="1">Dsil-2018</strain>
    </source>
</reference>
<evidence type="ECO:0000313" key="1">
    <source>
        <dbReference type="EMBL" id="KAH7966707.1"/>
    </source>
</evidence>
<keyword evidence="2" id="KW-1185">Reference proteome</keyword>
<dbReference type="EMBL" id="CM023471">
    <property type="protein sequence ID" value="KAH7966707.1"/>
    <property type="molecule type" value="Genomic_DNA"/>
</dbReference>
<accession>A0ACB8DEX4</accession>
<protein>
    <submittedName>
        <fullName evidence="1">Uncharacterized protein</fullName>
    </submittedName>
</protein>
<sequence length="618" mass="66366">MEQMGRWKTNESGTLTRVKVSATPAVRGLLRRLRTTAAANLRGYDPVAVAWTQVDVKQAATTENGLSNIEDEGIFQLVNLRRKATQRKMASKGGVPAAPLMSKPAAGNPSGLVSNGSARAAQPRSKTATWRPRDTPKMSADDIIVVLKPRETLHLKTVFQTGDLGAAIAQYVGGEAGTTLNVWPVWTQNLIVCGTQHVEAANKLARDFNLNVGSGSISLRGHVKLNGEVCRGVITVRADEKTTSLKGKVVWREGDLAFVRKLGTSNVAVLTFVGRRVPRYVHYNCECAVREYKRTVPACYQCGTIGHRIDNCPHPDVARCGYCGQIVGASEQGLAQHECTPSCMVCGEAHLTGSADCKGNSADFNVHEPSNKGPPATRRPSLPTTETSSSKENKNRKISGQCAKPPAFQEGDFPPLGDSKAAITSKVSNWAEIASTPSSSSSPLELELKKEIAFLRTQNEQLEQKVIALQNVRAEPPFPGTLDSGDESVSLCSGMGPVTYGPLNSNLESRMTALEKCVADQMAPLQTMIAQIMQAQMQQLVTTLAQQITAAVTQNIKSWIQASPKLFRRAGPVKELGRPSKVCRNIDGDDTEAVPLFTAFQTAVSQPASTSANHGAGN</sequence>
<organism evidence="1 2">
    <name type="scientific">Dermacentor silvarum</name>
    <name type="common">Tick</name>
    <dbReference type="NCBI Taxonomy" id="543639"/>
    <lineage>
        <taxon>Eukaryota</taxon>
        <taxon>Metazoa</taxon>
        <taxon>Ecdysozoa</taxon>
        <taxon>Arthropoda</taxon>
        <taxon>Chelicerata</taxon>
        <taxon>Arachnida</taxon>
        <taxon>Acari</taxon>
        <taxon>Parasitiformes</taxon>
        <taxon>Ixodida</taxon>
        <taxon>Ixodoidea</taxon>
        <taxon>Ixodidae</taxon>
        <taxon>Rhipicephalinae</taxon>
        <taxon>Dermacentor</taxon>
    </lineage>
</organism>
<gene>
    <name evidence="1" type="ORF">HPB49_018747</name>
</gene>
<dbReference type="Proteomes" id="UP000821865">
    <property type="component" value="Chromosome 2"/>
</dbReference>
<proteinExistence type="predicted"/>
<comment type="caution">
    <text evidence="1">The sequence shown here is derived from an EMBL/GenBank/DDBJ whole genome shotgun (WGS) entry which is preliminary data.</text>
</comment>
<evidence type="ECO:0000313" key="2">
    <source>
        <dbReference type="Proteomes" id="UP000821865"/>
    </source>
</evidence>
<name>A0ACB8DEX4_DERSI</name>